<dbReference type="Gene3D" id="3.40.50.1820">
    <property type="entry name" value="alpha/beta hydrolase"/>
    <property type="match status" value="1"/>
</dbReference>
<dbReference type="SUPFAM" id="SSF53474">
    <property type="entry name" value="alpha/beta-Hydrolases"/>
    <property type="match status" value="1"/>
</dbReference>
<dbReference type="InterPro" id="IPR000801">
    <property type="entry name" value="Esterase-like"/>
</dbReference>
<keyword evidence="3" id="KW-1185">Reference proteome</keyword>
<protein>
    <submittedName>
        <fullName evidence="2">Esterase family protein</fullName>
    </submittedName>
</protein>
<feature type="signal peptide" evidence="1">
    <location>
        <begin position="1"/>
        <end position="27"/>
    </location>
</feature>
<gene>
    <name evidence="2" type="ORF">MF672_015795</name>
</gene>
<reference evidence="2 3" key="1">
    <citation type="submission" date="2022-04" db="EMBL/GenBank/DDBJ databases">
        <title>Genome draft of Actinomadura sp. ATCC 31491.</title>
        <authorList>
            <person name="Shi X."/>
            <person name="Du Y."/>
        </authorList>
    </citation>
    <scope>NUCLEOTIDE SEQUENCE [LARGE SCALE GENOMIC DNA]</scope>
    <source>
        <strain evidence="2 3">ATCC 31491</strain>
    </source>
</reference>
<dbReference type="Pfam" id="PF00756">
    <property type="entry name" value="Esterase"/>
    <property type="match status" value="1"/>
</dbReference>
<dbReference type="Proteomes" id="UP001317259">
    <property type="component" value="Unassembled WGS sequence"/>
</dbReference>
<evidence type="ECO:0000256" key="1">
    <source>
        <dbReference type="SAM" id="SignalP"/>
    </source>
</evidence>
<comment type="caution">
    <text evidence="2">The sequence shown here is derived from an EMBL/GenBank/DDBJ whole genome shotgun (WGS) entry which is preliminary data.</text>
</comment>
<feature type="chain" id="PRO_5046978543" evidence="1">
    <location>
        <begin position="28"/>
        <end position="319"/>
    </location>
</feature>
<dbReference type="InterPro" id="IPR029058">
    <property type="entry name" value="AB_hydrolase_fold"/>
</dbReference>
<sequence length="319" mass="34148">MPNLFARPLAALALLLTLAQPAWPATAATAPGVVETVVKEGRVLDLTITSPLINVPGRVRLLLPPGYSKDAAGRWPVLWLLHGGGGSYTDWDVKGAVDAIVGDRQVLVVMPDSGPCSGYVDWKDPSLPPRKWESFHMGELYDLLRNEYRAGDQQAIAGLSMGGGGAVGYAEHYPGRFRAAASFSGALDLDYPGGPGLPAMVAIQSGATACGVTVEQIYGPVGGAYWNRYNPARNAEALRGTRLYIATGDGQAGTDASGAGNPVLVDVVEQSVYGMAARFTDQLGELDIPARVHFKPFHRHDWVNWQGELRRSLDFLLRP</sequence>
<dbReference type="InterPro" id="IPR050583">
    <property type="entry name" value="Mycobacterial_A85_antigen"/>
</dbReference>
<dbReference type="RefSeq" id="WP_242378749.1">
    <property type="nucleotide sequence ID" value="NZ_JAKRKC020000001.1"/>
</dbReference>
<dbReference type="PANTHER" id="PTHR48098">
    <property type="entry name" value="ENTEROCHELIN ESTERASE-RELATED"/>
    <property type="match status" value="1"/>
</dbReference>
<organism evidence="2 3">
    <name type="scientific">Actinomadura luzonensis</name>
    <dbReference type="NCBI Taxonomy" id="2805427"/>
    <lineage>
        <taxon>Bacteria</taxon>
        <taxon>Bacillati</taxon>
        <taxon>Actinomycetota</taxon>
        <taxon>Actinomycetes</taxon>
        <taxon>Streptosporangiales</taxon>
        <taxon>Thermomonosporaceae</taxon>
        <taxon>Actinomadura</taxon>
    </lineage>
</organism>
<evidence type="ECO:0000313" key="2">
    <source>
        <dbReference type="EMBL" id="MCK2215239.1"/>
    </source>
</evidence>
<evidence type="ECO:0000313" key="3">
    <source>
        <dbReference type="Proteomes" id="UP001317259"/>
    </source>
</evidence>
<name>A0ABT0FSB8_9ACTN</name>
<dbReference type="EMBL" id="JAKRKC020000001">
    <property type="protein sequence ID" value="MCK2215239.1"/>
    <property type="molecule type" value="Genomic_DNA"/>
</dbReference>
<accession>A0ABT0FSB8</accession>
<dbReference type="PANTHER" id="PTHR48098:SF1">
    <property type="entry name" value="DIACYLGLYCEROL ACYLTRANSFERASE_MYCOLYLTRANSFERASE AG85A"/>
    <property type="match status" value="1"/>
</dbReference>
<keyword evidence="1" id="KW-0732">Signal</keyword>
<proteinExistence type="predicted"/>